<proteinExistence type="predicted"/>
<accession>A0A0E9P9K2</accession>
<protein>
    <submittedName>
        <fullName evidence="1">Uncharacterized protein</fullName>
    </submittedName>
</protein>
<sequence>MPSEPRMVPSAVHGHATTCRILAWIHTFHRQG</sequence>
<dbReference type="AlphaFoldDB" id="A0A0E9P9K2"/>
<reference evidence="1" key="1">
    <citation type="submission" date="2014-11" db="EMBL/GenBank/DDBJ databases">
        <authorList>
            <person name="Amaro Gonzalez C."/>
        </authorList>
    </citation>
    <scope>NUCLEOTIDE SEQUENCE</scope>
</reference>
<dbReference type="EMBL" id="GBXM01107373">
    <property type="protein sequence ID" value="JAH01204.1"/>
    <property type="molecule type" value="Transcribed_RNA"/>
</dbReference>
<reference evidence="1" key="2">
    <citation type="journal article" date="2015" name="Fish Shellfish Immunol.">
        <title>Early steps in the European eel (Anguilla anguilla)-Vibrio vulnificus interaction in the gills: Role of the RtxA13 toxin.</title>
        <authorList>
            <person name="Callol A."/>
            <person name="Pajuelo D."/>
            <person name="Ebbesson L."/>
            <person name="Teles M."/>
            <person name="MacKenzie S."/>
            <person name="Amaro C."/>
        </authorList>
    </citation>
    <scope>NUCLEOTIDE SEQUENCE</scope>
</reference>
<evidence type="ECO:0000313" key="1">
    <source>
        <dbReference type="EMBL" id="JAH01204.1"/>
    </source>
</evidence>
<name>A0A0E9P9K2_ANGAN</name>
<organism evidence="1">
    <name type="scientific">Anguilla anguilla</name>
    <name type="common">European freshwater eel</name>
    <name type="synonym">Muraena anguilla</name>
    <dbReference type="NCBI Taxonomy" id="7936"/>
    <lineage>
        <taxon>Eukaryota</taxon>
        <taxon>Metazoa</taxon>
        <taxon>Chordata</taxon>
        <taxon>Craniata</taxon>
        <taxon>Vertebrata</taxon>
        <taxon>Euteleostomi</taxon>
        <taxon>Actinopterygii</taxon>
        <taxon>Neopterygii</taxon>
        <taxon>Teleostei</taxon>
        <taxon>Anguilliformes</taxon>
        <taxon>Anguillidae</taxon>
        <taxon>Anguilla</taxon>
    </lineage>
</organism>